<comment type="subcellular location">
    <subcellularLocation>
        <location evidence="1">Secreted</location>
    </subcellularLocation>
</comment>
<dbReference type="SMART" id="SM00110">
    <property type="entry name" value="C1Q"/>
    <property type="match status" value="1"/>
</dbReference>
<dbReference type="InterPro" id="IPR050822">
    <property type="entry name" value="Cerebellin_Synaptic_Org"/>
</dbReference>
<proteinExistence type="predicted"/>
<evidence type="ECO:0000256" key="1">
    <source>
        <dbReference type="ARBA" id="ARBA00004613"/>
    </source>
</evidence>
<dbReference type="InterPro" id="IPR008983">
    <property type="entry name" value="Tumour_necrosis_fac-like_dom"/>
</dbReference>
<evidence type="ECO:0000313" key="8">
    <source>
        <dbReference type="Proteomes" id="UP001519460"/>
    </source>
</evidence>
<sequence length="219" mass="23775">MLCNAPTVVKWTLITFLIGATLVMAERLKQHAARLAGLEERSAEQERRITGIENKVSSATDRIAEQGTAIEAVSEEMIHQRASVTQIKSQLSSREPKVAFTATSTFDQPAAEGNILVFDSVLVNEGDAYDPSTGKFTAPHEGIYAFFCSLKTTFIYSDVHLMLGDSSVVIFSSDDTLVGGAVKFLKAGEEVFLKPTGNFGALQGSPVQPASTFWGFRLY</sequence>
<keyword evidence="2" id="KW-0964">Secreted</keyword>
<evidence type="ECO:0000256" key="3">
    <source>
        <dbReference type="ARBA" id="ARBA00022729"/>
    </source>
</evidence>
<dbReference type="Proteomes" id="UP001519460">
    <property type="component" value="Unassembled WGS sequence"/>
</dbReference>
<organism evidence="7 8">
    <name type="scientific">Batillaria attramentaria</name>
    <dbReference type="NCBI Taxonomy" id="370345"/>
    <lineage>
        <taxon>Eukaryota</taxon>
        <taxon>Metazoa</taxon>
        <taxon>Spiralia</taxon>
        <taxon>Lophotrochozoa</taxon>
        <taxon>Mollusca</taxon>
        <taxon>Gastropoda</taxon>
        <taxon>Caenogastropoda</taxon>
        <taxon>Sorbeoconcha</taxon>
        <taxon>Cerithioidea</taxon>
        <taxon>Batillariidae</taxon>
        <taxon>Batillaria</taxon>
    </lineage>
</organism>
<evidence type="ECO:0000256" key="4">
    <source>
        <dbReference type="SAM" id="Coils"/>
    </source>
</evidence>
<accession>A0ABD0M8W3</accession>
<keyword evidence="4" id="KW-0175">Coiled coil</keyword>
<evidence type="ECO:0000256" key="2">
    <source>
        <dbReference type="ARBA" id="ARBA00022525"/>
    </source>
</evidence>
<reference evidence="7 8" key="1">
    <citation type="journal article" date="2023" name="Sci. Data">
        <title>Genome assembly of the Korean intertidal mud-creeper Batillaria attramentaria.</title>
        <authorList>
            <person name="Patra A.K."/>
            <person name="Ho P.T."/>
            <person name="Jun S."/>
            <person name="Lee S.J."/>
            <person name="Kim Y."/>
            <person name="Won Y.J."/>
        </authorList>
    </citation>
    <scope>NUCLEOTIDE SEQUENCE [LARGE SCALE GENOMIC DNA]</scope>
    <source>
        <strain evidence="7">Wonlab-2016</strain>
    </source>
</reference>
<dbReference type="GO" id="GO:0005576">
    <property type="term" value="C:extracellular region"/>
    <property type="evidence" value="ECO:0007669"/>
    <property type="project" value="UniProtKB-SubCell"/>
</dbReference>
<dbReference type="PANTHER" id="PTHR22923">
    <property type="entry name" value="CEREBELLIN-RELATED"/>
    <property type="match status" value="1"/>
</dbReference>
<evidence type="ECO:0000256" key="5">
    <source>
        <dbReference type="SAM" id="SignalP"/>
    </source>
</evidence>
<dbReference type="SUPFAM" id="SSF49842">
    <property type="entry name" value="TNF-like"/>
    <property type="match status" value="1"/>
</dbReference>
<dbReference type="PRINTS" id="PR00007">
    <property type="entry name" value="COMPLEMNTC1Q"/>
</dbReference>
<dbReference type="PROSITE" id="PS50871">
    <property type="entry name" value="C1Q"/>
    <property type="match status" value="1"/>
</dbReference>
<dbReference type="AlphaFoldDB" id="A0ABD0M8W3"/>
<feature type="signal peptide" evidence="5">
    <location>
        <begin position="1"/>
        <end position="25"/>
    </location>
</feature>
<dbReference type="InterPro" id="IPR001073">
    <property type="entry name" value="C1q_dom"/>
</dbReference>
<dbReference type="Gene3D" id="2.60.120.40">
    <property type="match status" value="1"/>
</dbReference>
<evidence type="ECO:0000313" key="7">
    <source>
        <dbReference type="EMBL" id="KAK7508172.1"/>
    </source>
</evidence>
<feature type="chain" id="PRO_5044813288" description="C1q domain-containing protein" evidence="5">
    <location>
        <begin position="26"/>
        <end position="219"/>
    </location>
</feature>
<dbReference type="EMBL" id="JACVVK020000002">
    <property type="protein sequence ID" value="KAK7508172.1"/>
    <property type="molecule type" value="Genomic_DNA"/>
</dbReference>
<comment type="caution">
    <text evidence="7">The sequence shown here is derived from an EMBL/GenBank/DDBJ whole genome shotgun (WGS) entry which is preliminary data.</text>
</comment>
<keyword evidence="3 5" id="KW-0732">Signal</keyword>
<feature type="domain" description="C1q" evidence="6">
    <location>
        <begin position="93"/>
        <end position="219"/>
    </location>
</feature>
<feature type="coiled-coil region" evidence="4">
    <location>
        <begin position="28"/>
        <end position="55"/>
    </location>
</feature>
<keyword evidence="8" id="KW-1185">Reference proteome</keyword>
<protein>
    <recommendedName>
        <fullName evidence="6">C1q domain-containing protein</fullName>
    </recommendedName>
</protein>
<dbReference type="Pfam" id="PF00386">
    <property type="entry name" value="C1q"/>
    <property type="match status" value="1"/>
</dbReference>
<gene>
    <name evidence="7" type="ORF">BaRGS_00000411</name>
</gene>
<dbReference type="Gene3D" id="1.20.5.340">
    <property type="match status" value="1"/>
</dbReference>
<evidence type="ECO:0000259" key="6">
    <source>
        <dbReference type="PROSITE" id="PS50871"/>
    </source>
</evidence>
<dbReference type="PANTHER" id="PTHR22923:SF116">
    <property type="entry name" value="C1Q DOMAIN-CONTAINING PROTEIN"/>
    <property type="match status" value="1"/>
</dbReference>
<name>A0ABD0M8W3_9CAEN</name>